<dbReference type="InterPro" id="IPR008918">
    <property type="entry name" value="HhH2"/>
</dbReference>
<dbReference type="Pfam" id="PF00752">
    <property type="entry name" value="XPG_N"/>
    <property type="match status" value="1"/>
</dbReference>
<feature type="compositionally biased region" description="Acidic residues" evidence="12">
    <location>
        <begin position="554"/>
        <end position="568"/>
    </location>
</feature>
<dbReference type="GO" id="GO:0016788">
    <property type="term" value="F:hydrolase activity, acting on ester bonds"/>
    <property type="evidence" value="ECO:0007669"/>
    <property type="project" value="InterPro"/>
</dbReference>
<feature type="compositionally biased region" description="Basic and acidic residues" evidence="12">
    <location>
        <begin position="833"/>
        <end position="850"/>
    </location>
</feature>
<dbReference type="PROSITE" id="PS00841">
    <property type="entry name" value="XPG_1"/>
    <property type="match status" value="1"/>
</dbReference>
<feature type="compositionally biased region" description="Low complexity" evidence="12">
    <location>
        <begin position="786"/>
        <end position="798"/>
    </location>
</feature>
<dbReference type="InterPro" id="IPR029060">
    <property type="entry name" value="PIN-like_dom_sf"/>
</dbReference>
<feature type="compositionally biased region" description="Low complexity" evidence="12">
    <location>
        <begin position="973"/>
        <end position="985"/>
    </location>
</feature>
<proteinExistence type="inferred from homology"/>
<dbReference type="Gene3D" id="3.40.50.1010">
    <property type="entry name" value="5'-nuclease"/>
    <property type="match status" value="2"/>
</dbReference>
<evidence type="ECO:0000256" key="4">
    <source>
        <dbReference type="ARBA" id="ARBA00022722"/>
    </source>
</evidence>
<dbReference type="STRING" id="1569628.A0A316UZY8"/>
<feature type="compositionally biased region" description="Basic and acidic residues" evidence="12">
    <location>
        <begin position="888"/>
        <end position="902"/>
    </location>
</feature>
<evidence type="ECO:0000256" key="10">
    <source>
        <dbReference type="ARBA" id="ARBA00023204"/>
    </source>
</evidence>
<evidence type="ECO:0000256" key="9">
    <source>
        <dbReference type="ARBA" id="ARBA00022842"/>
    </source>
</evidence>
<dbReference type="PANTHER" id="PTHR16171">
    <property type="entry name" value="DNA REPAIR PROTEIN COMPLEMENTING XP-G CELLS-RELATED"/>
    <property type="match status" value="1"/>
</dbReference>
<protein>
    <submittedName>
        <fullName evidence="15">PIN domain-like protein</fullName>
    </submittedName>
</protein>
<dbReference type="Proteomes" id="UP000245884">
    <property type="component" value="Unassembled WGS sequence"/>
</dbReference>
<evidence type="ECO:0000256" key="7">
    <source>
        <dbReference type="ARBA" id="ARBA00022763"/>
    </source>
</evidence>
<evidence type="ECO:0000313" key="15">
    <source>
        <dbReference type="EMBL" id="PWN30856.1"/>
    </source>
</evidence>
<feature type="compositionally biased region" description="Low complexity" evidence="12">
    <location>
        <begin position="906"/>
        <end position="925"/>
    </location>
</feature>
<feature type="compositionally biased region" description="Low complexity" evidence="12">
    <location>
        <begin position="1394"/>
        <end position="1410"/>
    </location>
</feature>
<dbReference type="PRINTS" id="PR00066">
    <property type="entry name" value="XRODRMPGMNTG"/>
</dbReference>
<feature type="region of interest" description="Disordered" evidence="12">
    <location>
        <begin position="554"/>
        <end position="1047"/>
    </location>
</feature>
<gene>
    <name evidence="15" type="ORF">BDZ90DRAFT_229847</name>
</gene>
<keyword evidence="4" id="KW-0540">Nuclease</keyword>
<feature type="compositionally biased region" description="Acidic residues" evidence="12">
    <location>
        <begin position="395"/>
        <end position="405"/>
    </location>
</feature>
<dbReference type="CDD" id="cd09868">
    <property type="entry name" value="PIN_XPG_RAD2"/>
    <property type="match status" value="2"/>
</dbReference>
<dbReference type="GO" id="GO:0006289">
    <property type="term" value="P:nucleotide-excision repair"/>
    <property type="evidence" value="ECO:0007669"/>
    <property type="project" value="InterPro"/>
</dbReference>
<keyword evidence="5" id="KW-0479">Metal-binding</keyword>
<evidence type="ECO:0000256" key="5">
    <source>
        <dbReference type="ARBA" id="ARBA00022723"/>
    </source>
</evidence>
<dbReference type="PANTHER" id="PTHR16171:SF7">
    <property type="entry name" value="DNA REPAIR PROTEIN RAD2"/>
    <property type="match status" value="1"/>
</dbReference>
<evidence type="ECO:0000259" key="14">
    <source>
        <dbReference type="SMART" id="SM00485"/>
    </source>
</evidence>
<evidence type="ECO:0000256" key="6">
    <source>
        <dbReference type="ARBA" id="ARBA00022759"/>
    </source>
</evidence>
<evidence type="ECO:0000256" key="2">
    <source>
        <dbReference type="ARBA" id="ARBA00004123"/>
    </source>
</evidence>
<feature type="region of interest" description="Disordered" evidence="12">
    <location>
        <begin position="1394"/>
        <end position="1732"/>
    </location>
</feature>
<dbReference type="Gene3D" id="1.10.150.20">
    <property type="entry name" value="5' to 3' exonuclease, C-terminal subdomain"/>
    <property type="match status" value="1"/>
</dbReference>
<evidence type="ECO:0000256" key="3">
    <source>
        <dbReference type="ARBA" id="ARBA00005283"/>
    </source>
</evidence>
<dbReference type="OrthoDB" id="31113at2759"/>
<accession>A0A316UZY8</accession>
<comment type="similarity">
    <text evidence="3">Belongs to the XPG/RAD2 endonuclease family. XPG subfamily.</text>
</comment>
<dbReference type="SMART" id="SM00484">
    <property type="entry name" value="XPGI"/>
    <property type="match status" value="1"/>
</dbReference>
<feature type="compositionally biased region" description="Low complexity" evidence="12">
    <location>
        <begin position="221"/>
        <end position="237"/>
    </location>
</feature>
<dbReference type="EMBL" id="KZ819662">
    <property type="protein sequence ID" value="PWN30856.1"/>
    <property type="molecule type" value="Genomic_DNA"/>
</dbReference>
<dbReference type="Pfam" id="PF00867">
    <property type="entry name" value="XPG_I"/>
    <property type="match status" value="1"/>
</dbReference>
<dbReference type="InterPro" id="IPR019974">
    <property type="entry name" value="XPG_CS"/>
</dbReference>
<dbReference type="InterPro" id="IPR001044">
    <property type="entry name" value="XPG/Rad2_eukaryotes"/>
</dbReference>
<feature type="compositionally biased region" description="Polar residues" evidence="12">
    <location>
        <begin position="963"/>
        <end position="972"/>
    </location>
</feature>
<comment type="subcellular location">
    <subcellularLocation>
        <location evidence="2">Nucleus</location>
    </subcellularLocation>
</comment>
<feature type="compositionally biased region" description="Basic and acidic residues" evidence="12">
    <location>
        <begin position="678"/>
        <end position="693"/>
    </location>
</feature>
<dbReference type="PRINTS" id="PR00853">
    <property type="entry name" value="XPGRADSUPER"/>
</dbReference>
<dbReference type="RefSeq" id="XP_025365468.1">
    <property type="nucleotide sequence ID" value="XM_025505239.1"/>
</dbReference>
<dbReference type="CDD" id="cd09904">
    <property type="entry name" value="H3TH_XPG"/>
    <property type="match status" value="1"/>
</dbReference>
<feature type="compositionally biased region" description="Low complexity" evidence="12">
    <location>
        <begin position="744"/>
        <end position="760"/>
    </location>
</feature>
<feature type="compositionally biased region" description="Polar residues" evidence="12">
    <location>
        <begin position="1700"/>
        <end position="1715"/>
    </location>
</feature>
<feature type="compositionally biased region" description="Acidic residues" evidence="12">
    <location>
        <begin position="600"/>
        <end position="615"/>
    </location>
</feature>
<keyword evidence="9" id="KW-0460">Magnesium</keyword>
<keyword evidence="6" id="KW-0255">Endonuclease</keyword>
<dbReference type="InterPro" id="IPR006086">
    <property type="entry name" value="XPG-I_dom"/>
</dbReference>
<evidence type="ECO:0000259" key="13">
    <source>
        <dbReference type="SMART" id="SM00484"/>
    </source>
</evidence>
<evidence type="ECO:0000313" key="16">
    <source>
        <dbReference type="Proteomes" id="UP000245884"/>
    </source>
</evidence>
<keyword evidence="7" id="KW-0227">DNA damage</keyword>
<dbReference type="PROSITE" id="PS00842">
    <property type="entry name" value="XPG_2"/>
    <property type="match status" value="1"/>
</dbReference>
<comment type="cofactor">
    <cofactor evidence="1">
        <name>Mg(2+)</name>
        <dbReference type="ChEBI" id="CHEBI:18420"/>
    </cofactor>
</comment>
<organism evidence="15 16">
    <name type="scientific">Jaminaea rosea</name>
    <dbReference type="NCBI Taxonomy" id="1569628"/>
    <lineage>
        <taxon>Eukaryota</taxon>
        <taxon>Fungi</taxon>
        <taxon>Dikarya</taxon>
        <taxon>Basidiomycota</taxon>
        <taxon>Ustilaginomycotina</taxon>
        <taxon>Exobasidiomycetes</taxon>
        <taxon>Microstromatales</taxon>
        <taxon>Microstromatales incertae sedis</taxon>
        <taxon>Jaminaea</taxon>
    </lineage>
</organism>
<feature type="compositionally biased region" description="Basic and acidic residues" evidence="12">
    <location>
        <begin position="858"/>
        <end position="878"/>
    </location>
</feature>
<dbReference type="SMART" id="SM00279">
    <property type="entry name" value="HhH2"/>
    <property type="match status" value="1"/>
</dbReference>
<keyword evidence="11" id="KW-0539">Nucleus</keyword>
<dbReference type="InterPro" id="IPR006084">
    <property type="entry name" value="XPG/Rad2"/>
</dbReference>
<keyword evidence="8" id="KW-0378">Hydrolase</keyword>
<sequence>MGVQGLWSLLQPAARPIKLEDLEGKRFAVDSSIWLYHFRMAMRDKEGRTLSNAHILGFFWRICKLLHFGLRPVFVFDGGAPVMKRQTLIGRKNRRQGAKESHALAAKKLLNAQLRQAALEHVAVGSGGGSSSRQGNADADGDNDEGTGMGSNVVYLDDYGGSSNAAAGPSRPAAPPQQARLDGSSSASPSKEGAAKKKKNIDYHRDPYALPNLDQDLNTVTASTSASGSGRGEAAGSKKGRRQDFRFATDAELRHLVSSITPSDIDMSSPLFRSLPFELQYELVGDMRAASRGTSYKRLQSMLQTSPTAIDFSKAQIQNLKTRNELTQRVLDVTDEIGDAHIKVPIRVAGERNREYVLVRKGGDETGFVLGVRNQEGTSKEKAIVVGSNEQVDVSSDEEDDEEDSFEQRRRQLARKNYRDEDDDIELDEVEVPHQSTSASPRKSVSQSPSSLNAFRPSDANNPDVRRALAEQILSRRAEEHIREKMRERGIVNEDEVLEEQLKAARQRLKEGGKAADLFPGVGRGDKSSRASASGSVGGDAAIATALAAYYENDGDEASADETDDDAGVEIAEMTQDLSATERRTRRVQRPANGETIAISDDDEAGSLDDVDADVPLESFSADQYAGALGETGTADQPSEGFSVDDYASAYGGGGNVDQTAADEENIEMEDVQPEASAAREQDDTAIREKESTLRPSGDPSGPVLGFRRSDRPGLPGRLDPKLFERRKWYDGQAEEEEDVPGQSSKSPSKMSSVASPAKSLASEVTHPRIKQSESPSPLKRPPGAPAKKAAMSSSPLKTSAAHPRGKMADSPSQLKATPLRASPSKLPPADLVFKKPEARSIKPALKDQQPEIGTTKTKTDEAGRAEPDMEPLPKNDDLAATAMLNDHSPRASAELEQKGEQKNSPASPAAAEVVDAPAAPGPAVNLPSDKLAQAAAGVEEEEITAPSPLQSGEQEKEMSEASGKTTVSPTQASGAQASRSSSLSPIPANATLDNDVSTVKERGKVAEVSPQRRRSPSLDSDGGSPIEWSASPSPEPPTLGADGFPLPTAEELEQMDVEYEEEAQAMRADQSDIAAFISNTKGQGLIEAQAQLAREVQALKAEHVNTKKSEEEITRQMASEIQLMLRLFGLPYITAPMEAEAQCAELVSQKLVDGIITDDSDVFLFGGTRVYKNMFNNNKVVECFLLSDIQRELGLDREKLVRLAYLLGSDYTEGLPSVGPVVAMEVLSLFTGPDGLLRFKDWWMKVQSGRDTPDDTRGKTMRRIKKTLANKVHLSEDWPNAKVLDAYYEPEVDSSDEPFQWGLPDLDNLRTYLGEYLGWPTTKTDQYVVPVIEAQSRRSRARGGANQSTLDRNGFFDVSAGTGVYAGRQLPKYGSSRLQNVVDGFRQANKRAAAAAPASTSPAKGDAGAQGDGDDFEVIAGPSDASTRAQHVPEEKIGKAMGASRPIVRREQMRTTKRDAQRELDANIAALEGEGADKAEATAGAKGKGKGGRQRTKRGRKTAQQDVEDEEETMSSDTSSEEDNDEDGDQEYVASSKGKQRQTVGGKKGATTARGRGRGAARGHSGVARGRGRGRGRGGAAAASGGSAAGAGDDDEDRAASAPADDGDATASPGETGAEAPAKKRQRRSGPRESALTVPQQHERRQRKHPHLHAGRTMRLDGPMPESIGEPLGRPRRASSSTSGGSSRSRSGSVHSPMRSASNSTSRPGMQRTGSSRRIEIELRSDEEDEE</sequence>
<feature type="compositionally biased region" description="Acidic residues" evidence="12">
    <location>
        <begin position="1507"/>
        <end position="1531"/>
    </location>
</feature>
<feature type="compositionally biased region" description="Low complexity" evidence="12">
    <location>
        <begin position="1679"/>
        <end position="1694"/>
    </location>
</feature>
<dbReference type="InterPro" id="IPR006085">
    <property type="entry name" value="XPG_DNA_repair_N"/>
</dbReference>
<keyword evidence="16" id="KW-1185">Reference proteome</keyword>
<dbReference type="GO" id="GO:0003697">
    <property type="term" value="F:single-stranded DNA binding"/>
    <property type="evidence" value="ECO:0007669"/>
    <property type="project" value="InterPro"/>
</dbReference>
<feature type="compositionally biased region" description="Low complexity" evidence="12">
    <location>
        <begin position="438"/>
        <end position="451"/>
    </location>
</feature>
<feature type="compositionally biased region" description="Basic and acidic residues" evidence="12">
    <location>
        <begin position="719"/>
        <end position="730"/>
    </location>
</feature>
<dbReference type="SMART" id="SM00485">
    <property type="entry name" value="XPGN"/>
    <property type="match status" value="1"/>
</dbReference>
<feature type="compositionally biased region" description="Basic and acidic residues" evidence="12">
    <location>
        <begin position="1449"/>
        <end position="1466"/>
    </location>
</feature>
<evidence type="ECO:0000256" key="1">
    <source>
        <dbReference type="ARBA" id="ARBA00001946"/>
    </source>
</evidence>
<feature type="compositionally biased region" description="Acidic residues" evidence="12">
    <location>
        <begin position="661"/>
        <end position="673"/>
    </location>
</feature>
<dbReference type="GO" id="GO:0046872">
    <property type="term" value="F:metal ion binding"/>
    <property type="evidence" value="ECO:0007669"/>
    <property type="project" value="UniProtKB-KW"/>
</dbReference>
<feature type="compositionally biased region" description="Basic residues" evidence="12">
    <location>
        <begin position="1488"/>
        <end position="1502"/>
    </location>
</feature>
<feature type="compositionally biased region" description="Low complexity" evidence="12">
    <location>
        <begin position="160"/>
        <end position="180"/>
    </location>
</feature>
<name>A0A316UZY8_9BASI</name>
<feature type="compositionally biased region" description="Basic residues" evidence="12">
    <location>
        <begin position="1645"/>
        <end position="1657"/>
    </location>
</feature>
<feature type="compositionally biased region" description="Acidic residues" evidence="12">
    <location>
        <begin position="420"/>
        <end position="430"/>
    </location>
</feature>
<dbReference type="SUPFAM" id="SSF88723">
    <property type="entry name" value="PIN domain-like"/>
    <property type="match status" value="1"/>
</dbReference>
<reference evidence="15 16" key="1">
    <citation type="journal article" date="2018" name="Mol. Biol. Evol.">
        <title>Broad Genomic Sampling Reveals a Smut Pathogenic Ancestry of the Fungal Clade Ustilaginomycotina.</title>
        <authorList>
            <person name="Kijpornyongpan T."/>
            <person name="Mondo S.J."/>
            <person name="Barry K."/>
            <person name="Sandor L."/>
            <person name="Lee J."/>
            <person name="Lipzen A."/>
            <person name="Pangilinan J."/>
            <person name="LaButti K."/>
            <person name="Hainaut M."/>
            <person name="Henrissat B."/>
            <person name="Grigoriev I.V."/>
            <person name="Spatafora J.W."/>
            <person name="Aime M.C."/>
        </authorList>
    </citation>
    <scope>NUCLEOTIDE SEQUENCE [LARGE SCALE GENOMIC DNA]</scope>
    <source>
        <strain evidence="15 16">MCA 5214</strain>
    </source>
</reference>
<feature type="domain" description="XPG-I" evidence="13">
    <location>
        <begin position="1127"/>
        <end position="1196"/>
    </location>
</feature>
<feature type="domain" description="XPG N-terminal" evidence="14">
    <location>
        <begin position="1"/>
        <end position="98"/>
    </location>
</feature>
<evidence type="ECO:0000256" key="11">
    <source>
        <dbReference type="ARBA" id="ARBA00023242"/>
    </source>
</evidence>
<evidence type="ECO:0000256" key="8">
    <source>
        <dbReference type="ARBA" id="ARBA00022801"/>
    </source>
</evidence>
<dbReference type="InterPro" id="IPR036279">
    <property type="entry name" value="5-3_exonuclease_C_sf"/>
</dbReference>
<dbReference type="SUPFAM" id="SSF47807">
    <property type="entry name" value="5' to 3' exonuclease, C-terminal subdomain"/>
    <property type="match status" value="1"/>
</dbReference>
<keyword evidence="10" id="KW-0234">DNA repair</keyword>
<dbReference type="GeneID" id="37027062"/>
<feature type="region of interest" description="Disordered" evidence="12">
    <location>
        <begin position="123"/>
        <end position="243"/>
    </location>
</feature>
<feature type="region of interest" description="Disordered" evidence="12">
    <location>
        <begin position="381"/>
        <end position="464"/>
    </location>
</feature>
<feature type="region of interest" description="Disordered" evidence="12">
    <location>
        <begin position="515"/>
        <end position="538"/>
    </location>
</feature>
<dbReference type="GO" id="GO:0004520">
    <property type="term" value="F:DNA endonuclease activity"/>
    <property type="evidence" value="ECO:0007669"/>
    <property type="project" value="TreeGrafter"/>
</dbReference>
<evidence type="ECO:0000256" key="12">
    <source>
        <dbReference type="SAM" id="MobiDB-lite"/>
    </source>
</evidence>
<dbReference type="GO" id="GO:0005634">
    <property type="term" value="C:nucleus"/>
    <property type="evidence" value="ECO:0007669"/>
    <property type="project" value="UniProtKB-SubCell"/>
</dbReference>